<gene>
    <name evidence="3" type="ORF">A6302_01583</name>
</gene>
<evidence type="ECO:0000259" key="2">
    <source>
        <dbReference type="Pfam" id="PF14403"/>
    </source>
</evidence>
<evidence type="ECO:0000313" key="3">
    <source>
        <dbReference type="EMBL" id="ODN71091.1"/>
    </source>
</evidence>
<dbReference type="AlphaFoldDB" id="A0A1E3H6F5"/>
<dbReference type="EMBL" id="MCRJ01000030">
    <property type="protein sequence ID" value="ODN71091.1"/>
    <property type="molecule type" value="Genomic_DNA"/>
</dbReference>
<dbReference type="InterPro" id="IPR007296">
    <property type="entry name" value="DUF403"/>
</dbReference>
<evidence type="ECO:0000313" key="4">
    <source>
        <dbReference type="Proteomes" id="UP000094622"/>
    </source>
</evidence>
<dbReference type="PANTHER" id="PTHR34595">
    <property type="entry name" value="BLR5612 PROTEIN"/>
    <property type="match status" value="1"/>
</dbReference>
<comment type="caution">
    <text evidence="3">The sequence shown here is derived from an EMBL/GenBank/DDBJ whole genome shotgun (WGS) entry which is preliminary data.</text>
</comment>
<dbReference type="PATRIC" id="fig|1439726.3.peg.1668"/>
<dbReference type="Pfam" id="PF04168">
    <property type="entry name" value="Alpha-E"/>
    <property type="match status" value="1"/>
</dbReference>
<organism evidence="3 4">
    <name type="scientific">Methylobrevis pamukkalensis</name>
    <dbReference type="NCBI Taxonomy" id="1439726"/>
    <lineage>
        <taxon>Bacteria</taxon>
        <taxon>Pseudomonadati</taxon>
        <taxon>Pseudomonadota</taxon>
        <taxon>Alphaproteobacteria</taxon>
        <taxon>Hyphomicrobiales</taxon>
        <taxon>Pleomorphomonadaceae</taxon>
        <taxon>Methylobrevis</taxon>
    </lineage>
</organism>
<keyword evidence="4" id="KW-1185">Reference proteome</keyword>
<dbReference type="InterPro" id="IPR051680">
    <property type="entry name" value="ATP-dep_Glu-Cys_Ligase-2"/>
</dbReference>
<feature type="domain" description="Circularly permuted ATP-grasp type 2" evidence="2">
    <location>
        <begin position="99"/>
        <end position="479"/>
    </location>
</feature>
<dbReference type="Pfam" id="PF14403">
    <property type="entry name" value="CP_ATPgrasp_2"/>
    <property type="match status" value="1"/>
</dbReference>
<dbReference type="SUPFAM" id="SSF56059">
    <property type="entry name" value="Glutathione synthetase ATP-binding domain-like"/>
    <property type="match status" value="1"/>
</dbReference>
<dbReference type="Proteomes" id="UP000094622">
    <property type="component" value="Unassembled WGS sequence"/>
</dbReference>
<dbReference type="Gene3D" id="3.40.50.11290">
    <property type="match status" value="1"/>
</dbReference>
<dbReference type="PANTHER" id="PTHR34595:SF2">
    <property type="entry name" value="BLR2978 PROTEIN"/>
    <property type="match status" value="1"/>
</dbReference>
<dbReference type="Gene3D" id="3.30.1490.270">
    <property type="match status" value="1"/>
</dbReference>
<dbReference type="InterPro" id="IPR025841">
    <property type="entry name" value="CP_ATPgrasp_2"/>
</dbReference>
<reference evidence="3 4" key="1">
    <citation type="submission" date="2016-07" db="EMBL/GenBank/DDBJ databases">
        <title>Draft Genome Sequence of Methylobrevis pamukkalensis PK2.</title>
        <authorList>
            <person name="Vasilenko O.V."/>
            <person name="Doronina N.V."/>
            <person name="Shmareva M.N."/>
            <person name="Tarlachkov S.V."/>
            <person name="Mustakhimov I."/>
            <person name="Trotsenko Y.A."/>
        </authorList>
    </citation>
    <scope>NUCLEOTIDE SEQUENCE [LARGE SCALE GENOMIC DNA]</scope>
    <source>
        <strain evidence="3 4">PK2</strain>
    </source>
</reference>
<proteinExistence type="predicted"/>
<evidence type="ECO:0000259" key="1">
    <source>
        <dbReference type="Pfam" id="PF04168"/>
    </source>
</evidence>
<protein>
    <submittedName>
        <fullName evidence="3">Uncharacterized protein</fullName>
    </submittedName>
</protein>
<name>A0A1E3H6F5_9HYPH</name>
<feature type="domain" description="DUF403" evidence="1">
    <location>
        <begin position="527"/>
        <end position="825"/>
    </location>
</feature>
<sequence>MSLLDEQERTRASLMERRVADLLEGYRPLPGVYDEMMGADGKPRAHWKELLDWMAALGPETLGHSFQAADRHLRDSGVFYRVYDDKAGSERAWPMSHVPLVIDSTEWAELKTGVIQRARLAEALLKDVYGKAELVADGVLPAAVIAGSPEFLRPLVDVEPSGGRHLRVYAVDVGRGPRGRWWVLSDRTQAPSGAGYALENRLALSRALPQVYRSLNVERLASFFQAFRNELARLNSRAEARVCLLTPGPLNETYFEHAYLARYLGFLLVEGEDLTVRDGAVYVRTVSGLRRVDVLWRRLDADFADPLELRGASWLGVPGLVQSIREGSVVVANALGAGVVESRALMGFMPALSRHILGEDLMLPNVATWWCGQERERDVVLSEFDRLVIAPAFGAQVPGMPDRAVVLGSSLSPEQRADLVGRIEQRGIDFVGQEAVKLSTMPVWHDGKLEPRPFILRLFVVATGDDDWIVMPGGFCRVSDDRDARAVSLQTSARVADVWVLGDEPVVETSLLPKNENVRIRRTIGTLPSRAADNLFWLGRYLERCEATLRLVRALLARAVETVGDGDVVDGLLDMLVSSGALSESDGDEHDSHVRIATMVITDDSAHGAMPALTRSARFSAGVIRDRLAPDAFQVVTDLASQFAALRGKRLPASDAFDEVRRALRQIAAFSGLASENMNRLIGWRFLELGRRIERAIATARFMRRFSGTPLRQSALDLMLELGDSQITYRSRYVMTTSREPVLDLLVLDDNNPRSVAFQVVRINTDLATLPSAIVDGRPSAPVRLARRALADIQTIRAEEVTPEILDRLIEDLQDLSEAISVRFFTHRAVSRRGRSLAAEDLA</sequence>
<accession>A0A1E3H6F5</accession>